<keyword evidence="1" id="KW-0812">Transmembrane</keyword>
<protein>
    <recommendedName>
        <fullName evidence="4">DUF3040 domain-containing protein</fullName>
    </recommendedName>
</protein>
<proteinExistence type="predicted"/>
<sequence>MKAEQRLSEALQLLAEQVDASPDAYPRVQTEWRRRERRRRLVAAVLAVTVIAAADGAALWALSSGSPDSHIVDYAPGDEAHLPGQP</sequence>
<dbReference type="AlphaFoldDB" id="A0A2T8F6E2"/>
<evidence type="ECO:0000313" key="2">
    <source>
        <dbReference type="EMBL" id="PVG81282.1"/>
    </source>
</evidence>
<evidence type="ECO:0000256" key="1">
    <source>
        <dbReference type="SAM" id="Phobius"/>
    </source>
</evidence>
<keyword evidence="3" id="KW-1185">Reference proteome</keyword>
<organism evidence="2 3">
    <name type="scientific">Nocardioides gansuensis</name>
    <dbReference type="NCBI Taxonomy" id="2138300"/>
    <lineage>
        <taxon>Bacteria</taxon>
        <taxon>Bacillati</taxon>
        <taxon>Actinomycetota</taxon>
        <taxon>Actinomycetes</taxon>
        <taxon>Propionibacteriales</taxon>
        <taxon>Nocardioidaceae</taxon>
        <taxon>Nocardioides</taxon>
    </lineage>
</organism>
<evidence type="ECO:0008006" key="4">
    <source>
        <dbReference type="Google" id="ProtNLM"/>
    </source>
</evidence>
<accession>A0A2T8F6E2</accession>
<comment type="caution">
    <text evidence="2">The sequence shown here is derived from an EMBL/GenBank/DDBJ whole genome shotgun (WGS) entry which is preliminary data.</text>
</comment>
<dbReference type="Proteomes" id="UP000246018">
    <property type="component" value="Unassembled WGS sequence"/>
</dbReference>
<gene>
    <name evidence="2" type="ORF">DDE18_19290</name>
</gene>
<evidence type="ECO:0000313" key="3">
    <source>
        <dbReference type="Proteomes" id="UP000246018"/>
    </source>
</evidence>
<reference evidence="2 3" key="1">
    <citation type="submission" date="2018-04" db="EMBL/GenBank/DDBJ databases">
        <title>Genome of Nocardioides gansuensis WSJ-1.</title>
        <authorList>
            <person name="Wu S."/>
            <person name="Wang G."/>
        </authorList>
    </citation>
    <scope>NUCLEOTIDE SEQUENCE [LARGE SCALE GENOMIC DNA]</scope>
    <source>
        <strain evidence="2 3">WSJ-1</strain>
    </source>
</reference>
<dbReference type="RefSeq" id="WP_116573898.1">
    <property type="nucleotide sequence ID" value="NZ_QDGZ01000009.1"/>
</dbReference>
<name>A0A2T8F6E2_9ACTN</name>
<feature type="transmembrane region" description="Helical" evidence="1">
    <location>
        <begin position="41"/>
        <end position="62"/>
    </location>
</feature>
<dbReference type="EMBL" id="QDGZ01000009">
    <property type="protein sequence ID" value="PVG81282.1"/>
    <property type="molecule type" value="Genomic_DNA"/>
</dbReference>
<keyword evidence="1" id="KW-1133">Transmembrane helix</keyword>
<keyword evidence="1" id="KW-0472">Membrane</keyword>